<evidence type="ECO:0000256" key="7">
    <source>
        <dbReference type="SAM" id="MobiDB-lite"/>
    </source>
</evidence>
<gene>
    <name evidence="10" type="ORF">DYB25_010465</name>
</gene>
<keyword evidence="3" id="KW-0132">Cell division</keyword>
<dbReference type="PANTHER" id="PTHR23339">
    <property type="entry name" value="TYROSINE SPECIFIC PROTEIN PHOSPHATASE AND DUAL SPECIFICITY PROTEIN PHOSPHATASE"/>
    <property type="match status" value="1"/>
</dbReference>
<dbReference type="InterPro" id="IPR035898">
    <property type="entry name" value="TAZ_dom_sf"/>
</dbReference>
<organism evidence="10 11">
    <name type="scientific">Aphanomyces astaci</name>
    <name type="common">Crayfish plague agent</name>
    <dbReference type="NCBI Taxonomy" id="112090"/>
    <lineage>
        <taxon>Eukaryota</taxon>
        <taxon>Sar</taxon>
        <taxon>Stramenopiles</taxon>
        <taxon>Oomycota</taxon>
        <taxon>Saprolegniomycetes</taxon>
        <taxon>Saprolegniales</taxon>
        <taxon>Verrucalvaceae</taxon>
        <taxon>Aphanomyces</taxon>
    </lineage>
</organism>
<evidence type="ECO:0000256" key="3">
    <source>
        <dbReference type="ARBA" id="ARBA00022618"/>
    </source>
</evidence>
<feature type="compositionally biased region" description="Polar residues" evidence="7">
    <location>
        <begin position="395"/>
        <end position="419"/>
    </location>
</feature>
<dbReference type="PROSITE" id="PS50054">
    <property type="entry name" value="TYR_PHOSPHATASE_DUAL"/>
    <property type="match status" value="1"/>
</dbReference>
<comment type="caution">
    <text evidence="10">The sequence shown here is derived from an EMBL/GenBank/DDBJ whole genome shotgun (WGS) entry which is preliminary data.</text>
</comment>
<feature type="region of interest" description="Disordered" evidence="7">
    <location>
        <begin position="443"/>
        <end position="479"/>
    </location>
</feature>
<dbReference type="SUPFAM" id="SSF52799">
    <property type="entry name" value="(Phosphotyrosine protein) phosphatases II"/>
    <property type="match status" value="2"/>
</dbReference>
<feature type="domain" description="Tyrosine specific protein phosphatases" evidence="9">
    <location>
        <begin position="273"/>
        <end position="321"/>
    </location>
</feature>
<dbReference type="CDD" id="cd17657">
    <property type="entry name" value="CDC14_N"/>
    <property type="match status" value="1"/>
</dbReference>
<comment type="similarity">
    <text evidence="1">Belongs to the protein-tyrosine phosphatase family. Non-receptor class CDC14 subfamily.</text>
</comment>
<evidence type="ECO:0000256" key="4">
    <source>
        <dbReference type="ARBA" id="ARBA00022801"/>
    </source>
</evidence>
<dbReference type="PROSITE" id="PS50056">
    <property type="entry name" value="TYR_PHOSPHATASE_2"/>
    <property type="match status" value="1"/>
</dbReference>
<dbReference type="FunFam" id="3.90.190.10:FF:000006">
    <property type="entry name" value="Dual specificity protein phosphatase CDC14B"/>
    <property type="match status" value="1"/>
</dbReference>
<dbReference type="InterPro" id="IPR020422">
    <property type="entry name" value="TYR_PHOSPHATASE_DUAL_dom"/>
</dbReference>
<dbReference type="InterPro" id="IPR044506">
    <property type="entry name" value="CDC14_C"/>
</dbReference>
<evidence type="ECO:0000256" key="2">
    <source>
        <dbReference type="ARBA" id="ARBA00013064"/>
    </source>
</evidence>
<evidence type="ECO:0000259" key="9">
    <source>
        <dbReference type="PROSITE" id="PS50056"/>
    </source>
</evidence>
<dbReference type="VEuPathDB" id="FungiDB:H257_08903"/>
<evidence type="ECO:0000256" key="6">
    <source>
        <dbReference type="ARBA" id="ARBA00023306"/>
    </source>
</evidence>
<dbReference type="InterPro" id="IPR029021">
    <property type="entry name" value="Prot-tyrosine_phosphatase-like"/>
</dbReference>
<dbReference type="SMART" id="SM00404">
    <property type="entry name" value="PTPc_motif"/>
    <property type="match status" value="1"/>
</dbReference>
<dbReference type="InterPro" id="IPR029260">
    <property type="entry name" value="DSPn"/>
</dbReference>
<protein>
    <recommendedName>
        <fullName evidence="2">protein-tyrosine-phosphatase</fullName>
        <ecNumber evidence="2">3.1.3.48</ecNumber>
    </recommendedName>
</protein>
<dbReference type="SMART" id="SM00195">
    <property type="entry name" value="DSPc"/>
    <property type="match status" value="1"/>
</dbReference>
<dbReference type="GO" id="GO:0051301">
    <property type="term" value="P:cell division"/>
    <property type="evidence" value="ECO:0007669"/>
    <property type="project" value="UniProtKB-KW"/>
</dbReference>
<evidence type="ECO:0000313" key="11">
    <source>
        <dbReference type="Proteomes" id="UP000266239"/>
    </source>
</evidence>
<keyword evidence="6" id="KW-0131">Cell cycle</keyword>
<reference evidence="10 11" key="1">
    <citation type="submission" date="2018-08" db="EMBL/GenBank/DDBJ databases">
        <title>Aphanomyces genome sequencing and annotation.</title>
        <authorList>
            <person name="Minardi D."/>
            <person name="Oidtmann B."/>
            <person name="Van Der Giezen M."/>
            <person name="Studholme D.J."/>
        </authorList>
    </citation>
    <scope>NUCLEOTIDE SEQUENCE [LARGE SCALE GENOMIC DNA]</scope>
    <source>
        <strain evidence="10 11">Yx</strain>
    </source>
</reference>
<accession>A0A397B5L9</accession>
<feature type="compositionally biased region" description="Pro residues" evidence="7">
    <location>
        <begin position="464"/>
        <end position="477"/>
    </location>
</feature>
<dbReference type="AlphaFoldDB" id="A0A397B5L9"/>
<dbReference type="InterPro" id="IPR000387">
    <property type="entry name" value="Tyr_Pase_dom"/>
</dbReference>
<dbReference type="InterPro" id="IPR016130">
    <property type="entry name" value="Tyr_Pase_AS"/>
</dbReference>
<dbReference type="InterPro" id="IPR050561">
    <property type="entry name" value="PTP"/>
</dbReference>
<dbReference type="Pfam" id="PF14671">
    <property type="entry name" value="DSPn"/>
    <property type="match status" value="1"/>
</dbReference>
<name>A0A397B5L9_APHAT</name>
<dbReference type="VEuPathDB" id="FungiDB:H257_08902"/>
<sequence>MAVTSSTVEILPDRLYMHLSDDDIGPVLPHTTYFNVSPDVLVYINYFDDFGPLHLGHTFRFCEVLSDQLTAAKTAHVQLHVLVSSTDIHAQVNMVCLLACWGVLYNRQAPESAVQPFRHMNLPSFHDATDEACPFQVAVVDVVRGFHRALSLQARKKDYVQSMLLLPKQFCIYTCRQSFNIGDYLHYEKVEHGDLNWISPKFVAFAGPQDVATPDATTHPPGFFIPMFMKANVTLVVRLNEALYDPSPFRSAGIAHLDLGFPDGANPPSAILRRFLAACEATPGAVAVHCKAGLGRTGTVIGCYMIKHDGFKAKDAIGWLRYDGGHKRPTNLKDLSVIACVARAVSTAEASPSHPYMEILRPKRFLPDENHHPVNDDPVTAPAPKKRALGGSGATFPSPSTTLPYAPRSSCTQYPAMQPSTRLPKISPVVLVLKKRPLDSISEAAPAPVPSVSATKLAVSHQQPPQPRQQPHQPPSHPMLQSEKLQSVLRGLVHVAQCSDGCSNKLCQSTTAFVTKVRAHLASQPSSHDRSSCGACKLWTVIADEHRKDCLDPLCPIPLCKRTLYM</sequence>
<proteinExistence type="inferred from homology"/>
<keyword evidence="5" id="KW-0904">Protein phosphatase</keyword>
<dbReference type="PROSITE" id="PS00383">
    <property type="entry name" value="TYR_PHOSPHATASE_1"/>
    <property type="match status" value="1"/>
</dbReference>
<feature type="compositionally biased region" description="Low complexity" evidence="7">
    <location>
        <begin position="444"/>
        <end position="454"/>
    </location>
</feature>
<dbReference type="Pfam" id="PF00782">
    <property type="entry name" value="DSPc"/>
    <property type="match status" value="1"/>
</dbReference>
<dbReference type="EMBL" id="QUTA01005824">
    <property type="protein sequence ID" value="RHY13904.1"/>
    <property type="molecule type" value="Genomic_DNA"/>
</dbReference>
<dbReference type="InterPro" id="IPR003595">
    <property type="entry name" value="Tyr_Pase_cat"/>
</dbReference>
<dbReference type="Proteomes" id="UP000266239">
    <property type="component" value="Unassembled WGS sequence"/>
</dbReference>
<evidence type="ECO:0000313" key="10">
    <source>
        <dbReference type="EMBL" id="RHY13904.1"/>
    </source>
</evidence>
<feature type="region of interest" description="Disordered" evidence="7">
    <location>
        <begin position="367"/>
        <end position="419"/>
    </location>
</feature>
<dbReference type="GO" id="GO:0004725">
    <property type="term" value="F:protein tyrosine phosphatase activity"/>
    <property type="evidence" value="ECO:0007669"/>
    <property type="project" value="UniProtKB-EC"/>
</dbReference>
<evidence type="ECO:0000259" key="8">
    <source>
        <dbReference type="PROSITE" id="PS50054"/>
    </source>
</evidence>
<dbReference type="EC" id="3.1.3.48" evidence="2"/>
<dbReference type="InterPro" id="IPR000340">
    <property type="entry name" value="Dual-sp_phosphatase_cat-dom"/>
</dbReference>
<evidence type="ECO:0000256" key="5">
    <source>
        <dbReference type="ARBA" id="ARBA00022912"/>
    </source>
</evidence>
<feature type="domain" description="Tyrosine-protein phosphatase" evidence="8">
    <location>
        <begin position="193"/>
        <end position="348"/>
    </location>
</feature>
<dbReference type="Gene3D" id="1.20.1020.10">
    <property type="entry name" value="TAZ domain"/>
    <property type="match status" value="1"/>
</dbReference>
<dbReference type="CDD" id="cd14499">
    <property type="entry name" value="CDC14_C"/>
    <property type="match status" value="1"/>
</dbReference>
<evidence type="ECO:0000256" key="1">
    <source>
        <dbReference type="ARBA" id="ARBA00007315"/>
    </source>
</evidence>
<dbReference type="Gene3D" id="3.90.190.10">
    <property type="entry name" value="Protein tyrosine phosphatase superfamily"/>
    <property type="match status" value="2"/>
</dbReference>
<keyword evidence="4" id="KW-0378">Hydrolase</keyword>